<organism evidence="2 3">
    <name type="scientific">Shimia haliotis</name>
    <dbReference type="NCBI Taxonomy" id="1280847"/>
    <lineage>
        <taxon>Bacteria</taxon>
        <taxon>Pseudomonadati</taxon>
        <taxon>Pseudomonadota</taxon>
        <taxon>Alphaproteobacteria</taxon>
        <taxon>Rhodobacterales</taxon>
        <taxon>Roseobacteraceae</taxon>
    </lineage>
</organism>
<dbReference type="AlphaFoldDB" id="A0A1I4B8U5"/>
<dbReference type="RefSeq" id="WP_280137029.1">
    <property type="nucleotide sequence ID" value="NZ_FOSZ01000001.1"/>
</dbReference>
<feature type="transmembrane region" description="Helical" evidence="1">
    <location>
        <begin position="20"/>
        <end position="39"/>
    </location>
</feature>
<name>A0A1I4B8U5_9RHOB</name>
<evidence type="ECO:0000313" key="2">
    <source>
        <dbReference type="EMBL" id="SFK64790.1"/>
    </source>
</evidence>
<keyword evidence="1" id="KW-0812">Transmembrane</keyword>
<dbReference type="Proteomes" id="UP000198851">
    <property type="component" value="Unassembled WGS sequence"/>
</dbReference>
<keyword evidence="1" id="KW-1133">Transmembrane helix</keyword>
<protein>
    <submittedName>
        <fullName evidence="2">Uncharacterized protein</fullName>
    </submittedName>
</protein>
<evidence type="ECO:0000313" key="3">
    <source>
        <dbReference type="Proteomes" id="UP000198851"/>
    </source>
</evidence>
<evidence type="ECO:0000256" key="1">
    <source>
        <dbReference type="SAM" id="Phobius"/>
    </source>
</evidence>
<proteinExistence type="predicted"/>
<sequence length="40" mass="4251">MMQQIKSVVRNSGDTLVQDALGGVVLVVLMVVALHVPGYI</sequence>
<dbReference type="EMBL" id="FOSZ01000001">
    <property type="protein sequence ID" value="SFK64790.1"/>
    <property type="molecule type" value="Genomic_DNA"/>
</dbReference>
<keyword evidence="1" id="KW-0472">Membrane</keyword>
<keyword evidence="3" id="KW-1185">Reference proteome</keyword>
<reference evidence="3" key="1">
    <citation type="submission" date="2016-10" db="EMBL/GenBank/DDBJ databases">
        <authorList>
            <person name="Varghese N."/>
            <person name="Submissions S."/>
        </authorList>
    </citation>
    <scope>NUCLEOTIDE SEQUENCE [LARGE SCALE GENOMIC DNA]</scope>
    <source>
        <strain evidence="3">DSM 28453</strain>
    </source>
</reference>
<accession>A0A1I4B8U5</accession>
<gene>
    <name evidence="2" type="ORF">SAMN04488036_101867</name>
</gene>
<dbReference type="STRING" id="1280847.SAMN04488036_101867"/>